<accession>A0A2G8T4W2</accession>
<dbReference type="Proteomes" id="UP000228593">
    <property type="component" value="Unassembled WGS sequence"/>
</dbReference>
<dbReference type="InterPro" id="IPR013424">
    <property type="entry name" value="Ice-binding_C"/>
</dbReference>
<evidence type="ECO:0000256" key="1">
    <source>
        <dbReference type="ARBA" id="ARBA00005445"/>
    </source>
</evidence>
<feature type="domain" description="Ice-binding protein C-terminal" evidence="4">
    <location>
        <begin position="304"/>
        <end position="326"/>
    </location>
</feature>
<evidence type="ECO:0000256" key="3">
    <source>
        <dbReference type="SAM" id="SignalP"/>
    </source>
</evidence>
<keyword evidence="2 3" id="KW-0732">Signal</keyword>
<evidence type="ECO:0000259" key="4">
    <source>
        <dbReference type="Pfam" id="PF07589"/>
    </source>
</evidence>
<sequence>MYLYPFKNFIKIKKLLLVSLAAFYYSSHASATPLIGTELASFSVLAGSYATYGANTTINGNVGAVGYITAGANAMTLNNYSGAAITYGAGASSLSTNAVSAVTIGELANAGAVGKNISSLEIALTQFNAAKSALNNMENGRALDATISGNILLAPGLYISSALTTAAGTIITLDGKGMANPYWVFNINTYLVTGANTEVQFAAGTTNASVFWNTGGYTTLGADTSLLGVVLSSEYIVEGAGATIACGNAFSLSYVGVGADGATSASDCAGSFKGMSGGLHIVNGIAVASPVSEVSDSVSLPELPEPNSYALLLVGLGMMGVVTRRRKNKDNAWSRVFIHKSSKPVPKCP</sequence>
<reference evidence="5 6" key="1">
    <citation type="submission" date="2017-10" db="EMBL/GenBank/DDBJ databases">
        <title>Massilia psychrophilum sp. nov., a novel purple-pigmented bacterium isolated from Tianshan glacier, Xinjiang Municipality, China.</title>
        <authorList>
            <person name="Wang H."/>
        </authorList>
    </citation>
    <scope>NUCLEOTIDE SEQUENCE [LARGE SCALE GENOMIC DNA]</scope>
    <source>
        <strain evidence="5 6">JCM 30813</strain>
    </source>
</reference>
<keyword evidence="6" id="KW-1185">Reference proteome</keyword>
<evidence type="ECO:0000256" key="2">
    <source>
        <dbReference type="ARBA" id="ARBA00022729"/>
    </source>
</evidence>
<evidence type="ECO:0000313" key="5">
    <source>
        <dbReference type="EMBL" id="PIL41081.1"/>
    </source>
</evidence>
<dbReference type="EMBL" id="PDOB01000003">
    <property type="protein sequence ID" value="PIL41081.1"/>
    <property type="molecule type" value="Genomic_DNA"/>
</dbReference>
<feature type="signal peptide" evidence="3">
    <location>
        <begin position="1"/>
        <end position="31"/>
    </location>
</feature>
<dbReference type="OrthoDB" id="8708647at2"/>
<dbReference type="Pfam" id="PF11999">
    <property type="entry name" value="Ice_binding"/>
    <property type="match status" value="1"/>
</dbReference>
<name>A0A2G8T4W2_9BURK</name>
<feature type="chain" id="PRO_5013762240" description="Ice-binding protein C-terminal domain-containing protein" evidence="3">
    <location>
        <begin position="32"/>
        <end position="349"/>
    </location>
</feature>
<comment type="similarity">
    <text evidence="1">Belongs to the ice-binding protein family.</text>
</comment>
<dbReference type="RefSeq" id="WP_099914528.1">
    <property type="nucleotide sequence ID" value="NZ_BMHS01000004.1"/>
</dbReference>
<evidence type="ECO:0000313" key="6">
    <source>
        <dbReference type="Proteomes" id="UP000228593"/>
    </source>
</evidence>
<dbReference type="AlphaFoldDB" id="A0A2G8T4W2"/>
<comment type="caution">
    <text evidence="5">The sequence shown here is derived from an EMBL/GenBank/DDBJ whole genome shotgun (WGS) entry which is preliminary data.</text>
</comment>
<protein>
    <recommendedName>
        <fullName evidence="4">Ice-binding protein C-terminal domain-containing protein</fullName>
    </recommendedName>
</protein>
<dbReference type="Pfam" id="PF07589">
    <property type="entry name" value="PEP-CTERM"/>
    <property type="match status" value="1"/>
</dbReference>
<organism evidence="5 6">
    <name type="scientific">Massilia psychrophila</name>
    <dbReference type="NCBI Taxonomy" id="1603353"/>
    <lineage>
        <taxon>Bacteria</taxon>
        <taxon>Pseudomonadati</taxon>
        <taxon>Pseudomonadota</taxon>
        <taxon>Betaproteobacteria</taxon>
        <taxon>Burkholderiales</taxon>
        <taxon>Oxalobacteraceae</taxon>
        <taxon>Telluria group</taxon>
        <taxon>Massilia</taxon>
    </lineage>
</organism>
<proteinExistence type="inferred from homology"/>
<dbReference type="InterPro" id="IPR021884">
    <property type="entry name" value="Ice-bd_prot"/>
</dbReference>
<dbReference type="NCBIfam" id="TIGR02595">
    <property type="entry name" value="PEP_CTERM"/>
    <property type="match status" value="1"/>
</dbReference>
<gene>
    <name evidence="5" type="ORF">CR103_02935</name>
</gene>